<evidence type="ECO:0000313" key="3">
    <source>
        <dbReference type="Proteomes" id="UP000642094"/>
    </source>
</evidence>
<dbReference type="InterPro" id="IPR036390">
    <property type="entry name" value="WH_DNA-bd_sf"/>
</dbReference>
<evidence type="ECO:0000313" key="2">
    <source>
        <dbReference type="EMBL" id="MBD2189374.1"/>
    </source>
</evidence>
<dbReference type="SUPFAM" id="SSF140931">
    <property type="entry name" value="Fic-like"/>
    <property type="match status" value="1"/>
</dbReference>
<organism evidence="2 3">
    <name type="scientific">Pseudanabaena mucicola FACHB-723</name>
    <dbReference type="NCBI Taxonomy" id="2692860"/>
    <lineage>
        <taxon>Bacteria</taxon>
        <taxon>Bacillati</taxon>
        <taxon>Cyanobacteriota</taxon>
        <taxon>Cyanophyceae</taxon>
        <taxon>Pseudanabaenales</taxon>
        <taxon>Pseudanabaenaceae</taxon>
        <taxon>Pseudanabaena</taxon>
    </lineage>
</organism>
<dbReference type="PROSITE" id="PS51459">
    <property type="entry name" value="FIDO"/>
    <property type="match status" value="1"/>
</dbReference>
<name>A0ABR7ZZZ4_9CYAN</name>
<proteinExistence type="predicted"/>
<dbReference type="InterPro" id="IPR003812">
    <property type="entry name" value="Fido"/>
</dbReference>
<sequence length="450" mass="52351">MSRIRVPKPFADLVNEANHEKVVTLLGKYHETDRKGRYLHWDEFKWRVERGDDEIAAWVATKITRKARAKHLQQLQAEKESCFTYSVPDSLSARLYSIDKMIGKGQEIIDGNNFISSSDKQHYFVKNLMLEEAITSSQLEGASTTREVAQEMLKKRLAPKDKSQQMIFNNYQLMKKAIERRDEELSIEFILELHRIATYKAIDNAAISGQFRQDNNIIVTDLYGEKVFEPPEAQTIQSRLNYLCNFANQDHSQVSEFIHPIIKAIILHFMIAYIHPFGDGNGRTARAIFYWSILRSDDYWLFEYVSISKFIKEKRGAYDKAFIYTETDDFDLTYFIYNQVETIEKAIKSLYEYIDRKRDEFNQFIHWVNRSPFAKTLNRGHLEILKEALKSPGQEFTAKQVAIDLGVTENTARNYLAVLVDRDLLVLAQSKRGKARIYIAPANLKARLAL</sequence>
<dbReference type="EMBL" id="JACJQB010000036">
    <property type="protein sequence ID" value="MBD2189374.1"/>
    <property type="molecule type" value="Genomic_DNA"/>
</dbReference>
<dbReference type="Gene3D" id="1.10.3290.10">
    <property type="entry name" value="Fido-like domain"/>
    <property type="match status" value="1"/>
</dbReference>
<dbReference type="Proteomes" id="UP000642094">
    <property type="component" value="Unassembled WGS sequence"/>
</dbReference>
<dbReference type="InterPro" id="IPR036597">
    <property type="entry name" value="Fido-like_dom_sf"/>
</dbReference>
<reference evidence="2 3" key="1">
    <citation type="journal article" date="2020" name="ISME J.">
        <title>Comparative genomics reveals insights into cyanobacterial evolution and habitat adaptation.</title>
        <authorList>
            <person name="Chen M.Y."/>
            <person name="Teng W.K."/>
            <person name="Zhao L."/>
            <person name="Hu C.X."/>
            <person name="Zhou Y.K."/>
            <person name="Han B.P."/>
            <person name="Song L.R."/>
            <person name="Shu W.S."/>
        </authorList>
    </citation>
    <scope>NUCLEOTIDE SEQUENCE [LARGE SCALE GENOMIC DNA]</scope>
    <source>
        <strain evidence="2 3">FACHB-723</strain>
    </source>
</reference>
<dbReference type="PANTHER" id="PTHR13504:SF38">
    <property type="entry name" value="FIDO DOMAIN-CONTAINING PROTEIN"/>
    <property type="match status" value="1"/>
</dbReference>
<keyword evidence="3" id="KW-1185">Reference proteome</keyword>
<dbReference type="InterPro" id="IPR040198">
    <property type="entry name" value="Fido_containing"/>
</dbReference>
<gene>
    <name evidence="2" type="ORF">H6F41_14630</name>
</gene>
<evidence type="ECO:0000259" key="1">
    <source>
        <dbReference type="PROSITE" id="PS51459"/>
    </source>
</evidence>
<dbReference type="SUPFAM" id="SSF46785">
    <property type="entry name" value="Winged helix' DNA-binding domain"/>
    <property type="match status" value="1"/>
</dbReference>
<accession>A0ABR7ZZZ4</accession>
<dbReference type="Pfam" id="PF02661">
    <property type="entry name" value="Fic"/>
    <property type="match status" value="1"/>
</dbReference>
<comment type="caution">
    <text evidence="2">The sequence shown here is derived from an EMBL/GenBank/DDBJ whole genome shotgun (WGS) entry which is preliminary data.</text>
</comment>
<dbReference type="RefSeq" id="WP_190404199.1">
    <property type="nucleotide sequence ID" value="NZ_JACJQB010000036.1"/>
</dbReference>
<protein>
    <submittedName>
        <fullName evidence="2">Fic family protein</fullName>
    </submittedName>
</protein>
<feature type="domain" description="Fido" evidence="1">
    <location>
        <begin position="185"/>
        <end position="338"/>
    </location>
</feature>
<dbReference type="PANTHER" id="PTHR13504">
    <property type="entry name" value="FIDO DOMAIN-CONTAINING PROTEIN DDB_G0283145"/>
    <property type="match status" value="1"/>
</dbReference>